<dbReference type="InterPro" id="IPR023408">
    <property type="entry name" value="MscS_beta-dom_sf"/>
</dbReference>
<dbReference type="Gene3D" id="2.30.30.60">
    <property type="match status" value="1"/>
</dbReference>
<feature type="transmembrane region" description="Helical" evidence="7">
    <location>
        <begin position="455"/>
        <end position="475"/>
    </location>
</feature>
<evidence type="ECO:0000256" key="6">
    <source>
        <dbReference type="ARBA" id="ARBA00023136"/>
    </source>
</evidence>
<feature type="domain" description="Mechanosensitive ion channel MscS" evidence="9">
    <location>
        <begin position="666"/>
        <end position="732"/>
    </location>
</feature>
<feature type="chain" id="PRO_5002734112" evidence="8">
    <location>
        <begin position="28"/>
        <end position="843"/>
    </location>
</feature>
<feature type="transmembrane region" description="Helical" evidence="7">
    <location>
        <begin position="276"/>
        <end position="296"/>
    </location>
</feature>
<dbReference type="Proteomes" id="UP000008561">
    <property type="component" value="Chromosome"/>
</dbReference>
<feature type="transmembrane region" description="Helical" evidence="7">
    <location>
        <begin position="343"/>
        <end position="365"/>
    </location>
</feature>
<dbReference type="SUPFAM" id="SSF50182">
    <property type="entry name" value="Sm-like ribonucleoproteins"/>
    <property type="match status" value="1"/>
</dbReference>
<comment type="subcellular location">
    <subcellularLocation>
        <location evidence="1">Cell membrane</location>
        <topology evidence="1">Multi-pass membrane protein</topology>
    </subcellularLocation>
</comment>
<dbReference type="Pfam" id="PF21082">
    <property type="entry name" value="MS_channel_3rd"/>
    <property type="match status" value="1"/>
</dbReference>
<reference evidence="12 13" key="1">
    <citation type="submission" date="2007-10" db="EMBL/GenBank/DDBJ databases">
        <title>Complete sequence of Desulfococcus oleovorans Hxd3.</title>
        <authorList>
            <consortium name="US DOE Joint Genome Institute"/>
            <person name="Copeland A."/>
            <person name="Lucas S."/>
            <person name="Lapidus A."/>
            <person name="Barry K."/>
            <person name="Glavina del Rio T."/>
            <person name="Dalin E."/>
            <person name="Tice H."/>
            <person name="Pitluck S."/>
            <person name="Kiss H."/>
            <person name="Brettin T."/>
            <person name="Bruce D."/>
            <person name="Detter J.C."/>
            <person name="Han C."/>
            <person name="Schmutz J."/>
            <person name="Larimer F."/>
            <person name="Land M."/>
            <person name="Hauser L."/>
            <person name="Kyrpides N."/>
            <person name="Kim E."/>
            <person name="Wawrik B."/>
            <person name="Richardson P."/>
        </authorList>
    </citation>
    <scope>NUCLEOTIDE SEQUENCE [LARGE SCALE GENOMIC DNA]</scope>
    <source>
        <strain evidence="13">DSM 6200 / JCM 39069 / Hxd3</strain>
    </source>
</reference>
<evidence type="ECO:0000259" key="9">
    <source>
        <dbReference type="Pfam" id="PF00924"/>
    </source>
</evidence>
<keyword evidence="8" id="KW-0732">Signal</keyword>
<dbReference type="KEGG" id="dol:Dole_3013"/>
<dbReference type="STRING" id="96561.Dole_3013"/>
<evidence type="ECO:0000259" key="11">
    <source>
        <dbReference type="Pfam" id="PF21088"/>
    </source>
</evidence>
<evidence type="ECO:0000256" key="7">
    <source>
        <dbReference type="SAM" id="Phobius"/>
    </source>
</evidence>
<dbReference type="InterPro" id="IPR052702">
    <property type="entry name" value="MscS-like_channel"/>
</dbReference>
<feature type="transmembrane region" description="Helical" evidence="7">
    <location>
        <begin position="316"/>
        <end position="337"/>
    </location>
</feature>
<dbReference type="eggNOG" id="COG3264">
    <property type="taxonomic scope" value="Bacteria"/>
</dbReference>
<evidence type="ECO:0000256" key="4">
    <source>
        <dbReference type="ARBA" id="ARBA00022692"/>
    </source>
</evidence>
<evidence type="ECO:0000256" key="1">
    <source>
        <dbReference type="ARBA" id="ARBA00004651"/>
    </source>
</evidence>
<dbReference type="GO" id="GO:0008381">
    <property type="term" value="F:mechanosensitive monoatomic ion channel activity"/>
    <property type="evidence" value="ECO:0007669"/>
    <property type="project" value="UniProtKB-ARBA"/>
</dbReference>
<dbReference type="RefSeq" id="WP_012176427.1">
    <property type="nucleotide sequence ID" value="NC_009943.1"/>
</dbReference>
<comment type="similarity">
    <text evidence="2">Belongs to the MscS (TC 1.A.23) family.</text>
</comment>
<dbReference type="InterPro" id="IPR049142">
    <property type="entry name" value="MS_channel_1st"/>
</dbReference>
<dbReference type="Gene3D" id="1.10.287.1260">
    <property type="match status" value="1"/>
</dbReference>
<dbReference type="EMBL" id="CP000859">
    <property type="protein sequence ID" value="ABW68816.1"/>
    <property type="molecule type" value="Genomic_DNA"/>
</dbReference>
<feature type="signal peptide" evidence="8">
    <location>
        <begin position="1"/>
        <end position="27"/>
    </location>
</feature>
<organism evidence="12 13">
    <name type="scientific">Desulfosudis oleivorans (strain DSM 6200 / JCM 39069 / Hxd3)</name>
    <name type="common">Desulfococcus oleovorans</name>
    <dbReference type="NCBI Taxonomy" id="96561"/>
    <lineage>
        <taxon>Bacteria</taxon>
        <taxon>Pseudomonadati</taxon>
        <taxon>Thermodesulfobacteriota</taxon>
        <taxon>Desulfobacteria</taxon>
        <taxon>Desulfobacterales</taxon>
        <taxon>Desulfosudaceae</taxon>
        <taxon>Desulfosudis</taxon>
    </lineage>
</organism>
<feature type="transmembrane region" description="Helical" evidence="7">
    <location>
        <begin position="576"/>
        <end position="600"/>
    </location>
</feature>
<evidence type="ECO:0000313" key="12">
    <source>
        <dbReference type="EMBL" id="ABW68816.1"/>
    </source>
</evidence>
<dbReference type="InterPro" id="IPR049278">
    <property type="entry name" value="MS_channel_C"/>
</dbReference>
<gene>
    <name evidence="12" type="ordered locus">Dole_3013</name>
</gene>
<feature type="transmembrane region" description="Helical" evidence="7">
    <location>
        <begin position="386"/>
        <end position="408"/>
    </location>
</feature>
<accession>A8ZZ43</accession>
<feature type="transmembrane region" description="Helical" evidence="7">
    <location>
        <begin position="621"/>
        <end position="642"/>
    </location>
</feature>
<dbReference type="Pfam" id="PF00924">
    <property type="entry name" value="MS_channel_2nd"/>
    <property type="match status" value="1"/>
</dbReference>
<sequence length="843" mass="92684">MTTRHNARRCLAAAVLVLALVMLSAVRGNTQPPAADPVADKAPPASLAASIAASLASEERLVEALQAEKRQADQSASVFADRLDAYRTQHAVYANMLALHTVSATDLEAAGRHVQSSLVEIHEQQARVRKNLETVEQYRSGIKDQVAVNQAYLAELTAGSSKGKDAGTVEAIQRLIDLVNRKQALLEGLHQIYATRLTDLKTMEGMLTALSGKLEGRVQEARKRDFFSRSTGFPIQGGWEGLRQEMSQVADVARSRFSVTYLVEEGPLLWRSLRQVLAYGVLLVLLAAMGMARLAAFQRRIDQEKAFASCTAFQAVLYMFSRSMWLLLITALLFLYMQAGDYLPSPLIVFIFSLARIFLVTRWVMDAVDCAQKGEKPLALPARARLVRRACQGVRLFGVVYATLLFLAPEAGGLLFLTRLLFEIGALVFALVFWRGRKQIPDREAASAASVKHRLSFGWAVNVVCVGGLALELAGHGPIALYWYISWGRTLVIALWVGLVYAALGELRRAYQVDPAASNETAEAQGSPVWWILIRLGQAALVAASVVALIVAWGGGQDALMAMFGLLHHPYEVGTLSFRIIGFIYAVVALFITHMIAGAWRYLFERRVLRGSGMTQGAQESVVTITIYIVWAVGILAALHVAGFNTTSLAVVLGAIGIGLGFGLQNIFNNFVSGLILLFERPIQVGDDIEVDGTWATVKKINVRATIVQTYDNASLIIPNAELISNRVINWSFQDKRLRRKVAVGVAYGSDVELVRTTLLEVAAGIPRVLKTPKPDVVFKDFGDSSLVFLLRFWTHVAYFYAVETEVRFAIDRLFRERGITIAFPQVDVHLHSETPPPSTDDE</sequence>
<feature type="transmembrane region" description="Helical" evidence="7">
    <location>
        <begin position="648"/>
        <end position="668"/>
    </location>
</feature>
<feature type="transmembrane region" description="Helical" evidence="7">
    <location>
        <begin position="536"/>
        <end position="556"/>
    </location>
</feature>
<evidence type="ECO:0000256" key="5">
    <source>
        <dbReference type="ARBA" id="ARBA00022989"/>
    </source>
</evidence>
<feature type="transmembrane region" description="Helical" evidence="7">
    <location>
        <begin position="481"/>
        <end position="504"/>
    </location>
</feature>
<dbReference type="Gene3D" id="3.30.70.100">
    <property type="match status" value="1"/>
</dbReference>
<keyword evidence="3" id="KW-1003">Cell membrane</keyword>
<feature type="transmembrane region" description="Helical" evidence="7">
    <location>
        <begin position="414"/>
        <end position="434"/>
    </location>
</feature>
<protein>
    <submittedName>
        <fullName evidence="12">MscS Mechanosensitive ion channel</fullName>
    </submittedName>
</protein>
<name>A8ZZ43_DESOH</name>
<dbReference type="InterPro" id="IPR006685">
    <property type="entry name" value="MscS_channel_2nd"/>
</dbReference>
<dbReference type="HOGENOM" id="CLU_011796_1_0_7"/>
<keyword evidence="13" id="KW-1185">Reference proteome</keyword>
<dbReference type="PANTHER" id="PTHR30347:SF1">
    <property type="entry name" value="MECHANOSENSITIVE CHANNEL MSCK"/>
    <property type="match status" value="1"/>
</dbReference>
<dbReference type="SUPFAM" id="SSF82689">
    <property type="entry name" value="Mechanosensitive channel protein MscS (YggB), C-terminal domain"/>
    <property type="match status" value="1"/>
</dbReference>
<keyword evidence="6 7" id="KW-0472">Membrane</keyword>
<keyword evidence="5 7" id="KW-1133">Transmembrane helix</keyword>
<feature type="domain" description="Mechanosensitive ion channel transmembrane helices 2/3" evidence="11">
    <location>
        <begin position="624"/>
        <end position="665"/>
    </location>
</feature>
<proteinExistence type="inferred from homology"/>
<keyword evidence="4 7" id="KW-0812">Transmembrane</keyword>
<evidence type="ECO:0000259" key="10">
    <source>
        <dbReference type="Pfam" id="PF21082"/>
    </source>
</evidence>
<dbReference type="GO" id="GO:0005886">
    <property type="term" value="C:plasma membrane"/>
    <property type="evidence" value="ECO:0007669"/>
    <property type="project" value="UniProtKB-SubCell"/>
</dbReference>
<dbReference type="PANTHER" id="PTHR30347">
    <property type="entry name" value="POTASSIUM CHANNEL RELATED"/>
    <property type="match status" value="1"/>
</dbReference>
<evidence type="ECO:0000313" key="13">
    <source>
        <dbReference type="Proteomes" id="UP000008561"/>
    </source>
</evidence>
<dbReference type="InterPro" id="IPR010920">
    <property type="entry name" value="LSM_dom_sf"/>
</dbReference>
<dbReference type="AlphaFoldDB" id="A8ZZ43"/>
<evidence type="ECO:0000256" key="8">
    <source>
        <dbReference type="SAM" id="SignalP"/>
    </source>
</evidence>
<evidence type="ECO:0000256" key="3">
    <source>
        <dbReference type="ARBA" id="ARBA00022475"/>
    </source>
</evidence>
<dbReference type="Pfam" id="PF21088">
    <property type="entry name" value="MS_channel_1st"/>
    <property type="match status" value="1"/>
</dbReference>
<evidence type="ECO:0000256" key="2">
    <source>
        <dbReference type="ARBA" id="ARBA00008017"/>
    </source>
</evidence>
<dbReference type="SUPFAM" id="SSF82861">
    <property type="entry name" value="Mechanosensitive channel protein MscS (YggB), transmembrane region"/>
    <property type="match status" value="1"/>
</dbReference>
<feature type="domain" description="Mechanosensitive ion channel MscS C-terminal" evidence="10">
    <location>
        <begin position="742"/>
        <end position="822"/>
    </location>
</feature>
<dbReference type="InterPro" id="IPR011014">
    <property type="entry name" value="MscS_channel_TM-2"/>
</dbReference>
<dbReference type="InterPro" id="IPR011066">
    <property type="entry name" value="MscS_channel_C_sf"/>
</dbReference>